<dbReference type="AlphaFoldDB" id="A0A0A8B6V4"/>
<accession>A0A0A8B6V4</accession>
<evidence type="ECO:0000313" key="2">
    <source>
        <dbReference type="Proteomes" id="UP000031121"/>
    </source>
</evidence>
<dbReference type="KEGG" id="cbac:JI75_07615"/>
<dbReference type="OrthoDB" id="9937876at2"/>
<evidence type="ECO:0000313" key="1">
    <source>
        <dbReference type="EMBL" id="AJC12548.1"/>
    </source>
</evidence>
<keyword evidence="2" id="KW-1185">Reference proteome</keyword>
<sequence length="104" mass="11021">MSGEDPSGVGDRFEGPLPDGLGFIEGERNVMSADGVVGYSVDLPVEDARSSFAWKAERSGWKCYPCEPAGLACERGCGETRWAYAAFTSIGEETSVVVSYQTGG</sequence>
<reference evidence="2" key="1">
    <citation type="submission" date="2014-08" db="EMBL/GenBank/DDBJ databases">
        <title>Coriobacteriaceae sp. complete genome.</title>
        <authorList>
            <person name="Looft T."/>
            <person name="Bayles D.O."/>
            <person name="Stanton T.B."/>
        </authorList>
    </citation>
    <scope>NUCLEOTIDE SEQUENCE [LARGE SCALE GENOMIC DNA]</scope>
    <source>
        <strain evidence="2">68-1-3</strain>
    </source>
</reference>
<gene>
    <name evidence="1" type="ORF">JI75_07615</name>
</gene>
<reference evidence="1 2" key="2">
    <citation type="journal article" date="2015" name="Genome Announc.">
        <title>Complete Genome Sequence of Coriobacteriaceae Strain 68-1-3, a Novel Mucus-Degrading Isolate from the Swine Intestinal Tract.</title>
        <authorList>
            <person name="Looft T."/>
            <person name="Bayles D.O."/>
            <person name="Alt D.P."/>
            <person name="Stanton T.B."/>
        </authorList>
    </citation>
    <scope>NUCLEOTIDE SEQUENCE [LARGE SCALE GENOMIC DNA]</scope>
    <source>
        <strain evidence="1 2">68-1-3</strain>
    </source>
</reference>
<dbReference type="Proteomes" id="UP000031121">
    <property type="component" value="Chromosome"/>
</dbReference>
<proteinExistence type="predicted"/>
<dbReference type="EMBL" id="CP009302">
    <property type="protein sequence ID" value="AJC12548.1"/>
    <property type="molecule type" value="Genomic_DNA"/>
</dbReference>
<protein>
    <submittedName>
        <fullName evidence="1">Uncharacterized protein</fullName>
    </submittedName>
</protein>
<dbReference type="HOGENOM" id="CLU_2245380_0_0_11"/>
<dbReference type="RefSeq" id="WP_039689951.1">
    <property type="nucleotide sequence ID" value="NZ_CP009302.1"/>
</dbReference>
<organism evidence="1 2">
    <name type="scientific">Berryella intestinalis</name>
    <dbReference type="NCBI Taxonomy" id="1531429"/>
    <lineage>
        <taxon>Bacteria</taxon>
        <taxon>Bacillati</taxon>
        <taxon>Actinomycetota</taxon>
        <taxon>Coriobacteriia</taxon>
        <taxon>Eggerthellales</taxon>
        <taxon>Eggerthellaceae</taxon>
        <taxon>Berryella</taxon>
    </lineage>
</organism>
<name>A0A0A8B6V4_9ACTN</name>